<evidence type="ECO:0000313" key="1">
    <source>
        <dbReference type="EMBL" id="KAJ8619646.1"/>
    </source>
</evidence>
<gene>
    <name evidence="1" type="ORF">MRB53_028175</name>
</gene>
<accession>A0ACC2KEV6</accession>
<keyword evidence="2" id="KW-1185">Reference proteome</keyword>
<comment type="caution">
    <text evidence="1">The sequence shown here is derived from an EMBL/GenBank/DDBJ whole genome shotgun (WGS) entry which is preliminary data.</text>
</comment>
<protein>
    <submittedName>
        <fullName evidence="1">Uncharacterized protein</fullName>
    </submittedName>
</protein>
<dbReference type="Proteomes" id="UP001234297">
    <property type="component" value="Chromosome 9"/>
</dbReference>
<evidence type="ECO:0000313" key="2">
    <source>
        <dbReference type="Proteomes" id="UP001234297"/>
    </source>
</evidence>
<reference evidence="1 2" key="1">
    <citation type="journal article" date="2022" name="Hortic Res">
        <title>A haplotype resolved chromosomal level avocado genome allows analysis of novel avocado genes.</title>
        <authorList>
            <person name="Nath O."/>
            <person name="Fletcher S.J."/>
            <person name="Hayward A."/>
            <person name="Shaw L.M."/>
            <person name="Masouleh A.K."/>
            <person name="Furtado A."/>
            <person name="Henry R.J."/>
            <person name="Mitter N."/>
        </authorList>
    </citation>
    <scope>NUCLEOTIDE SEQUENCE [LARGE SCALE GENOMIC DNA]</scope>
    <source>
        <strain evidence="2">cv. Hass</strain>
    </source>
</reference>
<organism evidence="1 2">
    <name type="scientific">Persea americana</name>
    <name type="common">Avocado</name>
    <dbReference type="NCBI Taxonomy" id="3435"/>
    <lineage>
        <taxon>Eukaryota</taxon>
        <taxon>Viridiplantae</taxon>
        <taxon>Streptophyta</taxon>
        <taxon>Embryophyta</taxon>
        <taxon>Tracheophyta</taxon>
        <taxon>Spermatophyta</taxon>
        <taxon>Magnoliopsida</taxon>
        <taxon>Magnoliidae</taxon>
        <taxon>Laurales</taxon>
        <taxon>Lauraceae</taxon>
        <taxon>Persea</taxon>
    </lineage>
</organism>
<name>A0ACC2KEV6_PERAE</name>
<proteinExistence type="predicted"/>
<sequence length="115" mass="12109">MVDSSDSSSPMPVERSDDVLLGSALRALQADGGSDGCASNLLPKIGALNQISPPRSSVDFSFSPVVLLRKRPKRLLSMLACRNGTCGDRSLVTDVDLLCHGTQLGSRCPLPVSIL</sequence>
<dbReference type="EMBL" id="CM056817">
    <property type="protein sequence ID" value="KAJ8619646.1"/>
    <property type="molecule type" value="Genomic_DNA"/>
</dbReference>